<sequence length="541" mass="58296">MERQYLDAVLDTLPATLRNDLQNLSAEQRATTDTLLRFVLGGPCPSDAPDALRREWLERQSTATQALQRLRTQTNGKRAREDEGDDEGTQEAKRARASAGDAEEDRGDEGEDKPLFTLHALSVTAPLRKKLDIRIHERSLRLLNPNTQAVEHTIPLSALRRAFLLPTRGKTRAHWTVLLMSADTPTPSSKAAAKDKEKDKAEKDVQLVFGVDAAPGAYSTTDHTATDSAPAQHARGTPVLPFLRAFLAHVPVPLREPDASVFRSATAVDAQGTPLAGVQAYRAAKEGTLWFFADGILWDGRPAEFWACADLVGSANAAGEAGTGSDGVRLVSATGRTCSVFVRRRVGEAKAGDDGEGEADDEEIECVETDFNMVDGREQDGISTWVRRHKHLFGRPPPAPQAEGYGVVNGKVDLKGKGRAVAPPAEDSEDEDDSDFVDEDDSDGGSATSESEEGSGDDAEGDEGEDEDEDEEEDADEDEEDVEELDPARHPLLRPGAMPKMSKAAMDAAVGMVMDDFVGGSGKGKGKAPEPQSDEEDELDD</sequence>
<dbReference type="AlphaFoldDB" id="A0A9P3GGU0"/>
<accession>A0A9P3GGU0</accession>
<dbReference type="EMBL" id="BPQB01000052">
    <property type="protein sequence ID" value="GJE95733.1"/>
    <property type="molecule type" value="Genomic_DNA"/>
</dbReference>
<evidence type="ECO:0000313" key="4">
    <source>
        <dbReference type="EMBL" id="GJE95733.1"/>
    </source>
</evidence>
<feature type="compositionally biased region" description="Acidic residues" evidence="2">
    <location>
        <begin position="426"/>
        <end position="443"/>
    </location>
</feature>
<evidence type="ECO:0000313" key="5">
    <source>
        <dbReference type="Proteomes" id="UP000703269"/>
    </source>
</evidence>
<evidence type="ECO:0000256" key="2">
    <source>
        <dbReference type="SAM" id="MobiDB-lite"/>
    </source>
</evidence>
<name>A0A9P3GGU0_9APHY</name>
<keyword evidence="5" id="KW-1185">Reference proteome</keyword>
<dbReference type="Gene3D" id="2.30.29.30">
    <property type="entry name" value="Pleckstrin-homology domain (PH domain)/Phosphotyrosine-binding domain (PTB)"/>
    <property type="match status" value="1"/>
</dbReference>
<dbReference type="OrthoDB" id="75754at2759"/>
<reference evidence="4 5" key="1">
    <citation type="submission" date="2021-08" db="EMBL/GenBank/DDBJ databases">
        <title>Draft Genome Sequence of Phanerochaete sordida strain YK-624.</title>
        <authorList>
            <person name="Mori T."/>
            <person name="Dohra H."/>
            <person name="Suzuki T."/>
            <person name="Kawagishi H."/>
            <person name="Hirai H."/>
        </authorList>
    </citation>
    <scope>NUCLEOTIDE SEQUENCE [LARGE SCALE GENOMIC DNA]</scope>
    <source>
        <strain evidence="4 5">YK-624</strain>
    </source>
</reference>
<dbReference type="InterPro" id="IPR011993">
    <property type="entry name" value="PH-like_dom_sf"/>
</dbReference>
<comment type="function">
    <text evidence="1">Component of the FACT complex, a general chromatin factor that acts to reorganize nucleosomes. The FACT complex is involved in multiple processes that require DNA as a template such as mRNA elongation, DNA replication and DNA repair. During transcription elongation the FACT complex acts as a histone chaperone that both destabilizes and restores nucleosomal structure. It facilitates the passage of RNA polymerase II and transcription by promoting the dissociation of one histone H2A-H2B dimer from the nucleosome, then subsequently promotes the reestablishment of the nucleosome following the passage of RNA polymerase II.</text>
</comment>
<dbReference type="Proteomes" id="UP000703269">
    <property type="component" value="Unassembled WGS sequence"/>
</dbReference>
<feature type="region of interest" description="Disordered" evidence="2">
    <location>
        <begin position="65"/>
        <end position="113"/>
    </location>
</feature>
<dbReference type="SUPFAM" id="SSF50729">
    <property type="entry name" value="PH domain-like"/>
    <property type="match status" value="1"/>
</dbReference>
<feature type="region of interest" description="Disordered" evidence="2">
    <location>
        <begin position="417"/>
        <end position="502"/>
    </location>
</feature>
<organism evidence="4 5">
    <name type="scientific">Phanerochaete sordida</name>
    <dbReference type="NCBI Taxonomy" id="48140"/>
    <lineage>
        <taxon>Eukaryota</taxon>
        <taxon>Fungi</taxon>
        <taxon>Dikarya</taxon>
        <taxon>Basidiomycota</taxon>
        <taxon>Agaricomycotina</taxon>
        <taxon>Agaricomycetes</taxon>
        <taxon>Polyporales</taxon>
        <taxon>Phanerochaetaceae</taxon>
        <taxon>Phanerochaete</taxon>
    </lineage>
</organism>
<feature type="compositionally biased region" description="Acidic residues" evidence="2">
    <location>
        <begin position="532"/>
        <end position="541"/>
    </location>
</feature>
<dbReference type="SMART" id="SM01287">
    <property type="entry name" value="Rtt106"/>
    <property type="match status" value="1"/>
</dbReference>
<feature type="domain" description="Histone chaperone RTT106/FACT complex subunit SPT16-like middle" evidence="3">
    <location>
        <begin position="275"/>
        <end position="396"/>
    </location>
</feature>
<comment type="caution">
    <text evidence="4">The sequence shown here is derived from an EMBL/GenBank/DDBJ whole genome shotgun (WGS) entry which is preliminary data.</text>
</comment>
<evidence type="ECO:0000256" key="1">
    <source>
        <dbReference type="ARBA" id="ARBA00025370"/>
    </source>
</evidence>
<dbReference type="PANTHER" id="PTHR35711:SF1">
    <property type="entry name" value="ECTODERMAL, ISOFORM F"/>
    <property type="match status" value="1"/>
</dbReference>
<evidence type="ECO:0000259" key="3">
    <source>
        <dbReference type="SMART" id="SM01287"/>
    </source>
</evidence>
<proteinExistence type="predicted"/>
<feature type="compositionally biased region" description="Acidic residues" evidence="2">
    <location>
        <begin position="101"/>
        <end position="111"/>
    </location>
</feature>
<gene>
    <name evidence="4" type="ORF">PsYK624_119190</name>
</gene>
<dbReference type="InterPro" id="IPR013719">
    <property type="entry name" value="RTT106/SPT16-like_middle_dom"/>
</dbReference>
<feature type="compositionally biased region" description="Acidic residues" evidence="2">
    <location>
        <begin position="450"/>
        <end position="485"/>
    </location>
</feature>
<dbReference type="PANTHER" id="PTHR35711">
    <property type="entry name" value="EXPRESSED PROTEIN"/>
    <property type="match status" value="1"/>
</dbReference>
<dbReference type="Pfam" id="PF08512">
    <property type="entry name" value="Rttp106-like_middle"/>
    <property type="match status" value="1"/>
</dbReference>
<protein>
    <submittedName>
        <fullName evidence="4">Rtt106 domain-containing protein</fullName>
    </submittedName>
</protein>
<feature type="compositionally biased region" description="Polar residues" evidence="2">
    <location>
        <begin position="65"/>
        <end position="76"/>
    </location>
</feature>
<feature type="region of interest" description="Disordered" evidence="2">
    <location>
        <begin position="515"/>
        <end position="541"/>
    </location>
</feature>